<protein>
    <submittedName>
        <fullName evidence="1">Uncharacterized protein</fullName>
    </submittedName>
</protein>
<sequence>MVAPFGWVFRDSRLALGEIGQCDRDASIVSALSIRVGIDANPYAFKIQIDSRRFHDIAQDFGISKVP</sequence>
<dbReference type="EMBL" id="RBZU01000005">
    <property type="protein sequence ID" value="RKP54560.1"/>
    <property type="molecule type" value="Genomic_DNA"/>
</dbReference>
<comment type="caution">
    <text evidence="1">The sequence shown here is derived from an EMBL/GenBank/DDBJ whole genome shotgun (WGS) entry which is preliminary data.</text>
</comment>
<accession>A0A494XVF0</accession>
<keyword evidence="2" id="KW-1185">Reference proteome</keyword>
<dbReference type="Proteomes" id="UP000270342">
    <property type="component" value="Unassembled WGS sequence"/>
</dbReference>
<gene>
    <name evidence="1" type="ORF">D7S86_12840</name>
</gene>
<evidence type="ECO:0000313" key="2">
    <source>
        <dbReference type="Proteomes" id="UP000270342"/>
    </source>
</evidence>
<name>A0A494XVF0_9BURK</name>
<reference evidence="1 2" key="1">
    <citation type="submission" date="2018-10" db="EMBL/GenBank/DDBJ databases">
        <title>Robbsia sp. DHC34, isolated from soil.</title>
        <authorList>
            <person name="Gao Z.-H."/>
            <person name="Qiu L.-H."/>
        </authorList>
    </citation>
    <scope>NUCLEOTIDE SEQUENCE [LARGE SCALE GENOMIC DNA]</scope>
    <source>
        <strain evidence="1 2">DHC34</strain>
    </source>
</reference>
<dbReference type="AlphaFoldDB" id="A0A494XVF0"/>
<proteinExistence type="predicted"/>
<organism evidence="1 2">
    <name type="scientific">Pararobbsia silviterrae</name>
    <dbReference type="NCBI Taxonomy" id="1792498"/>
    <lineage>
        <taxon>Bacteria</taxon>
        <taxon>Pseudomonadati</taxon>
        <taxon>Pseudomonadota</taxon>
        <taxon>Betaproteobacteria</taxon>
        <taxon>Burkholderiales</taxon>
        <taxon>Burkholderiaceae</taxon>
        <taxon>Pararobbsia</taxon>
    </lineage>
</organism>
<evidence type="ECO:0000313" key="1">
    <source>
        <dbReference type="EMBL" id="RKP54560.1"/>
    </source>
</evidence>